<dbReference type="Proteomes" id="UP001358586">
    <property type="component" value="Chromosome 10"/>
</dbReference>
<feature type="transmembrane region" description="Helical" evidence="8">
    <location>
        <begin position="77"/>
        <end position="103"/>
    </location>
</feature>
<dbReference type="InterPro" id="IPR051953">
    <property type="entry name" value="Plant_SW-associated_TFs"/>
</dbReference>
<evidence type="ECO:0000256" key="2">
    <source>
        <dbReference type="ARBA" id="ARBA00022737"/>
    </source>
</evidence>
<dbReference type="CDD" id="cd00167">
    <property type="entry name" value="SANT"/>
    <property type="match status" value="2"/>
</dbReference>
<dbReference type="PROSITE" id="PS51294">
    <property type="entry name" value="HTH_MYB"/>
    <property type="match status" value="2"/>
</dbReference>
<feature type="domain" description="HTH myb-type" evidence="10">
    <location>
        <begin position="218"/>
        <end position="270"/>
    </location>
</feature>
<dbReference type="PANTHER" id="PTHR47997">
    <property type="entry name" value="MYB DOMAIN PROTEIN 55"/>
    <property type="match status" value="1"/>
</dbReference>
<evidence type="ECO:0000256" key="8">
    <source>
        <dbReference type="SAM" id="Phobius"/>
    </source>
</evidence>
<dbReference type="InterPro" id="IPR001005">
    <property type="entry name" value="SANT/Myb"/>
</dbReference>
<evidence type="ECO:0000313" key="12">
    <source>
        <dbReference type="Proteomes" id="UP001358586"/>
    </source>
</evidence>
<gene>
    <name evidence="11" type="ORF">PVK06_033199</name>
</gene>
<feature type="compositionally biased region" description="Polar residues" evidence="7">
    <location>
        <begin position="360"/>
        <end position="381"/>
    </location>
</feature>
<dbReference type="NCBIfam" id="TIGR01571">
    <property type="entry name" value="A_thal_Cys_rich"/>
    <property type="match status" value="1"/>
</dbReference>
<dbReference type="Gene3D" id="1.10.10.60">
    <property type="entry name" value="Homeodomain-like"/>
    <property type="match status" value="2"/>
</dbReference>
<evidence type="ECO:0000256" key="4">
    <source>
        <dbReference type="ARBA" id="ARBA00023125"/>
    </source>
</evidence>
<dbReference type="Pfam" id="PF04749">
    <property type="entry name" value="PLAC8"/>
    <property type="match status" value="1"/>
</dbReference>
<sequence>MAELNKQDKVVVNGNEEREETRLLEVMVAEENADFSGVLRMWEGEVVLDFMDDRRVALESACCPCYRFGKNMKRAGFGYCLLQRTVYFILVVSVFLNILAFMVTDRNCFLYLAVAFAVSLGVYSGFFRMQIKRKFNIMGTDNLLDDCIYHLICPCCTLSQESRTLEMNNVQDGTWHGRGDICIGSHIEGNRPFFELHHPHPISIKIPEPCKMAKSVENRALKKGAWSPEEDKKLIAYIKRYGIWNWAEMAKPAGLQRSGKSCRLRWVNYLRPGIKHGNFTKEEEETIIDLHEKLGNRWSVIASKLPGRTDNEIKNHWHAHLSKRLKYDLNSLPDMSDAEIDQYSSFETDPPPTNVPNALISESSAATFTDSLPSSSSNPKP</sequence>
<keyword evidence="4" id="KW-0238">DNA-binding</keyword>
<organism evidence="11 12">
    <name type="scientific">Gossypium arboreum</name>
    <name type="common">Tree cotton</name>
    <name type="synonym">Gossypium nanking</name>
    <dbReference type="NCBI Taxonomy" id="29729"/>
    <lineage>
        <taxon>Eukaryota</taxon>
        <taxon>Viridiplantae</taxon>
        <taxon>Streptophyta</taxon>
        <taxon>Embryophyta</taxon>
        <taxon>Tracheophyta</taxon>
        <taxon>Spermatophyta</taxon>
        <taxon>Magnoliopsida</taxon>
        <taxon>eudicotyledons</taxon>
        <taxon>Gunneridae</taxon>
        <taxon>Pentapetalae</taxon>
        <taxon>rosids</taxon>
        <taxon>malvids</taxon>
        <taxon>Malvales</taxon>
        <taxon>Malvaceae</taxon>
        <taxon>Malvoideae</taxon>
        <taxon>Gossypium</taxon>
    </lineage>
</organism>
<dbReference type="InterPro" id="IPR006461">
    <property type="entry name" value="PLAC_motif_containing"/>
</dbReference>
<dbReference type="SUPFAM" id="SSF46689">
    <property type="entry name" value="Homeodomain-like"/>
    <property type="match status" value="1"/>
</dbReference>
<feature type="transmembrane region" description="Helical" evidence="8">
    <location>
        <begin position="109"/>
        <end position="127"/>
    </location>
</feature>
<keyword evidence="6" id="KW-0539">Nucleus</keyword>
<evidence type="ECO:0000256" key="1">
    <source>
        <dbReference type="ARBA" id="ARBA00004123"/>
    </source>
</evidence>
<feature type="domain" description="Myb-like" evidence="9">
    <location>
        <begin position="218"/>
        <end position="270"/>
    </location>
</feature>
<comment type="caution">
    <text evidence="11">The sequence shown here is derived from an EMBL/GenBank/DDBJ whole genome shotgun (WGS) entry which is preliminary data.</text>
</comment>
<dbReference type="InterPro" id="IPR009057">
    <property type="entry name" value="Homeodomain-like_sf"/>
</dbReference>
<accession>A0ABR0NB14</accession>
<dbReference type="PROSITE" id="PS50090">
    <property type="entry name" value="MYB_LIKE"/>
    <property type="match status" value="2"/>
</dbReference>
<keyword evidence="12" id="KW-1185">Reference proteome</keyword>
<keyword evidence="8" id="KW-0472">Membrane</keyword>
<feature type="domain" description="HTH myb-type" evidence="10">
    <location>
        <begin position="271"/>
        <end position="325"/>
    </location>
</feature>
<name>A0ABR0NB14_GOSAR</name>
<dbReference type="PANTHER" id="PTHR47997:SF28">
    <property type="entry name" value="TRANSCRIPTION FACTOR MYB15-LIKE"/>
    <property type="match status" value="1"/>
</dbReference>
<comment type="subcellular location">
    <subcellularLocation>
        <location evidence="1">Nucleus</location>
    </subcellularLocation>
</comment>
<reference evidence="11 12" key="1">
    <citation type="submission" date="2023-03" db="EMBL/GenBank/DDBJ databases">
        <title>WGS of Gossypium arboreum.</title>
        <authorList>
            <person name="Yu D."/>
        </authorList>
    </citation>
    <scope>NUCLEOTIDE SEQUENCE [LARGE SCALE GENOMIC DNA]</scope>
    <source>
        <tissue evidence="11">Leaf</tissue>
    </source>
</reference>
<dbReference type="EMBL" id="JARKNE010000010">
    <property type="protein sequence ID" value="KAK5792085.1"/>
    <property type="molecule type" value="Genomic_DNA"/>
</dbReference>
<proteinExistence type="predicted"/>
<keyword evidence="3" id="KW-0805">Transcription regulation</keyword>
<evidence type="ECO:0000313" key="11">
    <source>
        <dbReference type="EMBL" id="KAK5792085.1"/>
    </source>
</evidence>
<dbReference type="Pfam" id="PF00249">
    <property type="entry name" value="Myb_DNA-binding"/>
    <property type="match status" value="2"/>
</dbReference>
<dbReference type="InterPro" id="IPR017930">
    <property type="entry name" value="Myb_dom"/>
</dbReference>
<keyword evidence="8" id="KW-0812">Transmembrane</keyword>
<keyword evidence="2" id="KW-0677">Repeat</keyword>
<evidence type="ECO:0008006" key="13">
    <source>
        <dbReference type="Google" id="ProtNLM"/>
    </source>
</evidence>
<evidence type="ECO:0000256" key="7">
    <source>
        <dbReference type="SAM" id="MobiDB-lite"/>
    </source>
</evidence>
<evidence type="ECO:0000256" key="3">
    <source>
        <dbReference type="ARBA" id="ARBA00023015"/>
    </source>
</evidence>
<evidence type="ECO:0000256" key="6">
    <source>
        <dbReference type="ARBA" id="ARBA00023242"/>
    </source>
</evidence>
<feature type="region of interest" description="Disordered" evidence="7">
    <location>
        <begin position="341"/>
        <end position="381"/>
    </location>
</feature>
<evidence type="ECO:0000259" key="9">
    <source>
        <dbReference type="PROSITE" id="PS50090"/>
    </source>
</evidence>
<keyword evidence="8" id="KW-1133">Transmembrane helix</keyword>
<keyword evidence="5" id="KW-0804">Transcription</keyword>
<protein>
    <recommendedName>
        <fullName evidence="13">Myb-related protein Myb4-like</fullName>
    </recommendedName>
</protein>
<evidence type="ECO:0000256" key="5">
    <source>
        <dbReference type="ARBA" id="ARBA00023163"/>
    </source>
</evidence>
<dbReference type="SMART" id="SM00717">
    <property type="entry name" value="SANT"/>
    <property type="match status" value="2"/>
</dbReference>
<feature type="domain" description="Myb-like" evidence="9">
    <location>
        <begin position="271"/>
        <end position="321"/>
    </location>
</feature>
<evidence type="ECO:0000259" key="10">
    <source>
        <dbReference type="PROSITE" id="PS51294"/>
    </source>
</evidence>